<dbReference type="EMBL" id="JAVRHL010000001">
    <property type="protein sequence ID" value="MDT0682067.1"/>
    <property type="molecule type" value="Genomic_DNA"/>
</dbReference>
<dbReference type="Gene3D" id="3.60.10.10">
    <property type="entry name" value="Endonuclease/exonuclease/phosphatase"/>
    <property type="match status" value="1"/>
</dbReference>
<dbReference type="Pfam" id="PF03372">
    <property type="entry name" value="Exo_endo_phos"/>
    <property type="match status" value="1"/>
</dbReference>
<evidence type="ECO:0000313" key="4">
    <source>
        <dbReference type="Proteomes" id="UP001265259"/>
    </source>
</evidence>
<gene>
    <name evidence="3" type="ORF">RM543_05175</name>
</gene>
<dbReference type="InterPro" id="IPR036691">
    <property type="entry name" value="Endo/exonu/phosph_ase_sf"/>
</dbReference>
<evidence type="ECO:0000256" key="1">
    <source>
        <dbReference type="SAM" id="MobiDB-lite"/>
    </source>
</evidence>
<dbReference type="InterPro" id="IPR005135">
    <property type="entry name" value="Endo/exonuclease/phosphatase"/>
</dbReference>
<proteinExistence type="predicted"/>
<keyword evidence="3" id="KW-0378">Hydrolase</keyword>
<dbReference type="Proteomes" id="UP001265259">
    <property type="component" value="Unassembled WGS sequence"/>
</dbReference>
<dbReference type="RefSeq" id="WP_311689813.1">
    <property type="nucleotide sequence ID" value="NZ_JAVRHL010000001.1"/>
</dbReference>
<sequence length="348" mass="36645">MALVAGPLRADAPFVPQKAGGVVRLATYHAELTRRGPGLLLGDILKGDPQVEAVAALVAAARPDILLLTGVDHDGAGHALSALAEVIGEAGPRYPHRLALRPNSGLRTGLDMDGDGRTGDARDAQGYGRFPGAGGLALLSRWPLGEETDLSELLWRDVPGAVLPVHPNGEPFPSEEAQAIWRLSSTGHWIVPIRLPGPPERHLTILAYAATPPVFDGPEDANGLRSAAETGLWRSLLDGALDVPPPEPPFAILGRANLAPSRGDGRREAIGALLSDPRLRDPEPLGESGTPVTADFTDPAPGDMRLDYVLPSADLGIRGSGVLWPETEGLELVEAASRGRLVWTDVEL</sequence>
<protein>
    <submittedName>
        <fullName evidence="3">Endonuclease/exonuclease/phosphatase family protein</fullName>
    </submittedName>
</protein>
<evidence type="ECO:0000313" key="3">
    <source>
        <dbReference type="EMBL" id="MDT0682067.1"/>
    </source>
</evidence>
<keyword evidence="3" id="KW-0255">Endonuclease</keyword>
<feature type="domain" description="Endonuclease/exonuclease/phosphatase" evidence="2">
    <location>
        <begin position="44"/>
        <end position="326"/>
    </location>
</feature>
<accession>A0ABU3DEG4</accession>
<evidence type="ECO:0000259" key="2">
    <source>
        <dbReference type="Pfam" id="PF03372"/>
    </source>
</evidence>
<feature type="region of interest" description="Disordered" evidence="1">
    <location>
        <begin position="277"/>
        <end position="301"/>
    </location>
</feature>
<name>A0ABU3DEG4_9RHOB</name>
<comment type="caution">
    <text evidence="3">The sequence shown here is derived from an EMBL/GenBank/DDBJ whole genome shotgun (WGS) entry which is preliminary data.</text>
</comment>
<reference evidence="3 4" key="1">
    <citation type="submission" date="2023-09" db="EMBL/GenBank/DDBJ databases">
        <authorList>
            <person name="Rey-Velasco X."/>
        </authorList>
    </citation>
    <scope>NUCLEOTIDE SEQUENCE [LARGE SCALE GENOMIC DNA]</scope>
    <source>
        <strain evidence="3 4">F158</strain>
    </source>
</reference>
<dbReference type="GO" id="GO:0004519">
    <property type="term" value="F:endonuclease activity"/>
    <property type="evidence" value="ECO:0007669"/>
    <property type="project" value="UniProtKB-KW"/>
</dbReference>
<organism evidence="3 4">
    <name type="scientific">Tropicimonas omnivorans</name>
    <dbReference type="NCBI Taxonomy" id="3075590"/>
    <lineage>
        <taxon>Bacteria</taxon>
        <taxon>Pseudomonadati</taxon>
        <taxon>Pseudomonadota</taxon>
        <taxon>Alphaproteobacteria</taxon>
        <taxon>Rhodobacterales</taxon>
        <taxon>Roseobacteraceae</taxon>
        <taxon>Tropicimonas</taxon>
    </lineage>
</organism>
<dbReference type="SUPFAM" id="SSF56219">
    <property type="entry name" value="DNase I-like"/>
    <property type="match status" value="1"/>
</dbReference>
<keyword evidence="3" id="KW-0540">Nuclease</keyword>
<keyword evidence="4" id="KW-1185">Reference proteome</keyword>